<evidence type="ECO:0000313" key="2">
    <source>
        <dbReference type="EMBL" id="KXS18662.1"/>
    </source>
</evidence>
<sequence>MSTQATALVSELYSAKRVHIPSQSVGQGHDGLHPNALDNSGGASEPGECTHLLGEVNVRKHAWNYFATVQTQIVQRAHLGTIATLSIETSPPRIILEFEGASYTIYVHSDNLVYKKRRKSDHDTNGELYVTTLTVPGFESTLVKWIQTYKEFARHEHLNDHKYLLSLGNDLKAALSMQAIGFTIFDSARRWAVRFLGPKLLVYFVATIIVRHSRPCVDHTLLNTQFTDSVKKQIPVMLSDATGVPVSQTPVTDVEGFYDSAEDFVII</sequence>
<dbReference type="Proteomes" id="UP000070544">
    <property type="component" value="Unassembled WGS sequence"/>
</dbReference>
<dbReference type="EMBL" id="KQ965741">
    <property type="protein sequence ID" value="KXS18662.1"/>
    <property type="molecule type" value="Genomic_DNA"/>
</dbReference>
<proteinExistence type="predicted"/>
<evidence type="ECO:0000313" key="3">
    <source>
        <dbReference type="Proteomes" id="UP000070544"/>
    </source>
</evidence>
<organism evidence="2 3">
    <name type="scientific">Gonapodya prolifera (strain JEL478)</name>
    <name type="common">Monoblepharis prolifera</name>
    <dbReference type="NCBI Taxonomy" id="1344416"/>
    <lineage>
        <taxon>Eukaryota</taxon>
        <taxon>Fungi</taxon>
        <taxon>Fungi incertae sedis</taxon>
        <taxon>Chytridiomycota</taxon>
        <taxon>Chytridiomycota incertae sedis</taxon>
        <taxon>Monoblepharidomycetes</taxon>
        <taxon>Monoblepharidales</taxon>
        <taxon>Gonapodyaceae</taxon>
        <taxon>Gonapodya</taxon>
    </lineage>
</organism>
<evidence type="ECO:0000256" key="1">
    <source>
        <dbReference type="SAM" id="MobiDB-lite"/>
    </source>
</evidence>
<dbReference type="AlphaFoldDB" id="A0A139APL0"/>
<name>A0A139APL0_GONPJ</name>
<protein>
    <submittedName>
        <fullName evidence="2">Uncharacterized protein</fullName>
    </submittedName>
</protein>
<keyword evidence="3" id="KW-1185">Reference proteome</keyword>
<gene>
    <name evidence="2" type="ORF">M427DRAFT_143718</name>
</gene>
<accession>A0A139APL0</accession>
<reference evidence="2 3" key="1">
    <citation type="journal article" date="2015" name="Genome Biol. Evol.">
        <title>Phylogenomic analyses indicate that early fungi evolved digesting cell walls of algal ancestors of land plants.</title>
        <authorList>
            <person name="Chang Y."/>
            <person name="Wang S."/>
            <person name="Sekimoto S."/>
            <person name="Aerts A.L."/>
            <person name="Choi C."/>
            <person name="Clum A."/>
            <person name="LaButti K.M."/>
            <person name="Lindquist E.A."/>
            <person name="Yee Ngan C."/>
            <person name="Ohm R.A."/>
            <person name="Salamov A.A."/>
            <person name="Grigoriev I.V."/>
            <person name="Spatafora J.W."/>
            <person name="Berbee M.L."/>
        </authorList>
    </citation>
    <scope>NUCLEOTIDE SEQUENCE [LARGE SCALE GENOMIC DNA]</scope>
    <source>
        <strain evidence="2 3">JEL478</strain>
    </source>
</reference>
<feature type="region of interest" description="Disordered" evidence="1">
    <location>
        <begin position="23"/>
        <end position="45"/>
    </location>
</feature>